<name>A0A9Y2MTV4_9PSEU</name>
<reference evidence="1 2" key="1">
    <citation type="submission" date="2023-06" db="EMBL/GenBank/DDBJ databases">
        <authorList>
            <person name="Oyuntsetseg B."/>
            <person name="Kim S.B."/>
        </authorList>
    </citation>
    <scope>NUCLEOTIDE SEQUENCE [LARGE SCALE GENOMIC DNA]</scope>
    <source>
        <strain evidence="1 2">2-15</strain>
    </source>
</reference>
<accession>A0A9Y2MTV4</accession>
<sequence length="146" mass="15501">MTDEGAGGPEDPERDPRWDLVRATARRHVATPPGLVDRVLRSLTVVRQGPPLQLPGDDGVLTVSAAALLRLAGTVAADQAEDVDGVTISAVALADGELQILATIRFGVIADEAARVLQHCLTTELTRLLRARPPRVNVHVVDVRPG</sequence>
<dbReference type="AlphaFoldDB" id="A0A9Y2MTV4"/>
<evidence type="ECO:0000313" key="1">
    <source>
        <dbReference type="EMBL" id="WIX78191.1"/>
    </source>
</evidence>
<dbReference type="RefSeq" id="WP_285968917.1">
    <property type="nucleotide sequence ID" value="NZ_CP127294.1"/>
</dbReference>
<proteinExistence type="predicted"/>
<dbReference type="KEGG" id="acab:QRX50_43585"/>
<dbReference type="Proteomes" id="UP001236014">
    <property type="component" value="Chromosome"/>
</dbReference>
<gene>
    <name evidence="1" type="ORF">QRX50_43585</name>
</gene>
<dbReference type="EMBL" id="CP127294">
    <property type="protein sequence ID" value="WIX78191.1"/>
    <property type="molecule type" value="Genomic_DNA"/>
</dbReference>
<keyword evidence="2" id="KW-1185">Reference proteome</keyword>
<protein>
    <submittedName>
        <fullName evidence="1">Uncharacterized protein</fullName>
    </submittedName>
</protein>
<organism evidence="1 2">
    <name type="scientific">Amycolatopsis carbonis</name>
    <dbReference type="NCBI Taxonomy" id="715471"/>
    <lineage>
        <taxon>Bacteria</taxon>
        <taxon>Bacillati</taxon>
        <taxon>Actinomycetota</taxon>
        <taxon>Actinomycetes</taxon>
        <taxon>Pseudonocardiales</taxon>
        <taxon>Pseudonocardiaceae</taxon>
        <taxon>Amycolatopsis</taxon>
    </lineage>
</organism>
<evidence type="ECO:0000313" key="2">
    <source>
        <dbReference type="Proteomes" id="UP001236014"/>
    </source>
</evidence>